<dbReference type="AlphaFoldDB" id="X0WM87"/>
<evidence type="ECO:0000256" key="1">
    <source>
        <dbReference type="ARBA" id="ARBA00022884"/>
    </source>
</evidence>
<dbReference type="GO" id="GO:0003723">
    <property type="term" value="F:RNA binding"/>
    <property type="evidence" value="ECO:0007669"/>
    <property type="project" value="UniProtKB-KW"/>
</dbReference>
<evidence type="ECO:0000313" key="4">
    <source>
        <dbReference type="EMBL" id="GAG25623.1"/>
    </source>
</evidence>
<keyword evidence="1" id="KW-0694">RNA-binding</keyword>
<protein>
    <recommendedName>
        <fullName evidence="3">K Homology domain-containing protein</fullName>
    </recommendedName>
</protein>
<gene>
    <name evidence="4" type="ORF">S01H1_51749</name>
</gene>
<evidence type="ECO:0000259" key="3">
    <source>
        <dbReference type="SMART" id="SM00322"/>
    </source>
</evidence>
<dbReference type="InterPro" id="IPR004088">
    <property type="entry name" value="KH_dom_type_1"/>
</dbReference>
<proteinExistence type="predicted"/>
<feature type="non-terminal residue" evidence="4">
    <location>
        <position position="260"/>
    </location>
</feature>
<name>X0WM87_9ZZZZ</name>
<dbReference type="PROSITE" id="PS50084">
    <property type="entry name" value="KH_TYPE_1"/>
    <property type="match status" value="1"/>
</dbReference>
<comment type="caution">
    <text evidence="4">The sequence shown here is derived from an EMBL/GenBank/DDBJ whole genome shotgun (WGS) entry which is preliminary data.</text>
</comment>
<dbReference type="EMBL" id="BARS01033415">
    <property type="protein sequence ID" value="GAG25623.1"/>
    <property type="molecule type" value="Genomic_DNA"/>
</dbReference>
<dbReference type="InterPro" id="IPR004087">
    <property type="entry name" value="KH_dom"/>
</dbReference>
<dbReference type="PANTHER" id="PTHR12826">
    <property type="entry name" value="RIBONUCLEASE Y"/>
    <property type="match status" value="1"/>
</dbReference>
<feature type="domain" description="K Homology" evidence="3">
    <location>
        <begin position="151"/>
        <end position="218"/>
    </location>
</feature>
<dbReference type="InterPro" id="IPR036612">
    <property type="entry name" value="KH_dom_type_1_sf"/>
</dbReference>
<dbReference type="SMART" id="SM00322">
    <property type="entry name" value="KH"/>
    <property type="match status" value="1"/>
</dbReference>
<reference evidence="4" key="1">
    <citation type="journal article" date="2014" name="Front. Microbiol.">
        <title>High frequency of phylogenetically diverse reductive dehalogenase-homologous genes in deep subseafloor sedimentary metagenomes.</title>
        <authorList>
            <person name="Kawai M."/>
            <person name="Futagami T."/>
            <person name="Toyoda A."/>
            <person name="Takaki Y."/>
            <person name="Nishi S."/>
            <person name="Hori S."/>
            <person name="Arai W."/>
            <person name="Tsubouchi T."/>
            <person name="Morono Y."/>
            <person name="Uchiyama I."/>
            <person name="Ito T."/>
            <person name="Fujiyama A."/>
            <person name="Inagaki F."/>
            <person name="Takami H."/>
        </authorList>
    </citation>
    <scope>NUCLEOTIDE SEQUENCE</scope>
    <source>
        <strain evidence="4">Expedition CK06-06</strain>
    </source>
</reference>
<evidence type="ECO:0000256" key="2">
    <source>
        <dbReference type="SAM" id="Coils"/>
    </source>
</evidence>
<organism evidence="4">
    <name type="scientific">marine sediment metagenome</name>
    <dbReference type="NCBI Taxonomy" id="412755"/>
    <lineage>
        <taxon>unclassified sequences</taxon>
        <taxon>metagenomes</taxon>
        <taxon>ecological metagenomes</taxon>
    </lineage>
</organism>
<dbReference type="CDD" id="cd22431">
    <property type="entry name" value="KH-I_RNaseY"/>
    <property type="match status" value="1"/>
</dbReference>
<dbReference type="Pfam" id="PF00013">
    <property type="entry name" value="KH_1"/>
    <property type="match status" value="1"/>
</dbReference>
<dbReference type="Pfam" id="PF12072">
    <property type="entry name" value="RNase_Y_N"/>
    <property type="match status" value="1"/>
</dbReference>
<accession>X0WM87</accession>
<sequence length="260" mass="29632">KTLEAKDEWYKLKQKFETETKGKKHELEKFEKILSSRENSLERRAELLSKSEKEIKKLEQDVISKSKIIEDKEKELEELIKKGSEQLEKIAHITPAEAKKLLMDSLLEKAKKDSIMMVKGIRENARLNANKEAKEIIISAIQRSAVDHVVENTVSVLNIPSEEMKGRIIGRDGRNIRTFETVTGVEVIVDDTPEAVVLSSFDPIRREVARMGLEKLIEDGRIHPARIEDVVEKSRKELEVMIVDAGEEAVEEVGISKIHS</sequence>
<dbReference type="Gene3D" id="3.30.1370.10">
    <property type="entry name" value="K Homology domain, type 1"/>
    <property type="match status" value="1"/>
</dbReference>
<dbReference type="SUPFAM" id="SSF54791">
    <property type="entry name" value="Eukaryotic type KH-domain (KH-domain type I)"/>
    <property type="match status" value="1"/>
</dbReference>
<feature type="coiled-coil region" evidence="2">
    <location>
        <begin position="41"/>
        <end position="89"/>
    </location>
</feature>
<dbReference type="PANTHER" id="PTHR12826:SF15">
    <property type="entry name" value="RIBONUCLEASE Y"/>
    <property type="match status" value="1"/>
</dbReference>
<dbReference type="InterPro" id="IPR022711">
    <property type="entry name" value="RNase_Y_N"/>
</dbReference>
<keyword evidence="2" id="KW-0175">Coiled coil</keyword>
<feature type="non-terminal residue" evidence="4">
    <location>
        <position position="1"/>
    </location>
</feature>